<dbReference type="EMBL" id="FMZR01000006">
    <property type="protein sequence ID" value="SDD46142.1"/>
    <property type="molecule type" value="Genomic_DNA"/>
</dbReference>
<sequence>MNIKYDKYELLELFESEPEDFLIEGAGVYLYRKMDHLGVPSHAHQAKKFIVPQNEKNDLNSHK</sequence>
<evidence type="ECO:0000313" key="2">
    <source>
        <dbReference type="Proteomes" id="UP000183507"/>
    </source>
</evidence>
<dbReference type="Proteomes" id="UP000183507">
    <property type="component" value="Unassembled WGS sequence"/>
</dbReference>
<protein>
    <submittedName>
        <fullName evidence="1">Uncharacterized protein</fullName>
    </submittedName>
</protein>
<dbReference type="AlphaFoldDB" id="A0A1G6UXV3"/>
<dbReference type="RefSeq" id="WP_064472848.1">
    <property type="nucleotide sequence ID" value="NZ_FMZR01000006.1"/>
</dbReference>
<name>A0A1G6UXV3_9BACI</name>
<reference evidence="2" key="1">
    <citation type="submission" date="2016-10" db="EMBL/GenBank/DDBJ databases">
        <authorList>
            <person name="Varghese N."/>
        </authorList>
    </citation>
    <scope>NUCLEOTIDE SEQUENCE [LARGE SCALE GENOMIC DNA]</scope>
    <source>
        <strain evidence="2">KPR-7A</strain>
    </source>
</reference>
<gene>
    <name evidence="1" type="ORF">SAMN04487767_106141</name>
</gene>
<evidence type="ECO:0000313" key="1">
    <source>
        <dbReference type="EMBL" id="SDD46142.1"/>
    </source>
</evidence>
<accession>A0A1G6UXV3</accession>
<proteinExistence type="predicted"/>
<organism evidence="1 2">
    <name type="scientific">Bacillus wiedmannii</name>
    <dbReference type="NCBI Taxonomy" id="1890302"/>
    <lineage>
        <taxon>Bacteria</taxon>
        <taxon>Bacillati</taxon>
        <taxon>Bacillota</taxon>
        <taxon>Bacilli</taxon>
        <taxon>Bacillales</taxon>
        <taxon>Bacillaceae</taxon>
        <taxon>Bacillus</taxon>
        <taxon>Bacillus cereus group</taxon>
    </lineage>
</organism>